<dbReference type="PANTHER" id="PTHR23511:SF12">
    <property type="entry name" value="TRANSPORTER, PUTATIVE (AFU_ORTHOLOGUE AFUA_7G01740)-RELATED"/>
    <property type="match status" value="1"/>
</dbReference>
<reference evidence="8 9" key="1">
    <citation type="submission" date="2024-09" db="EMBL/GenBank/DDBJ databases">
        <title>Rethinking Asexuality: The Enigmatic Case of Functional Sexual Genes in Lepraria (Stereocaulaceae).</title>
        <authorList>
            <person name="Doellman M."/>
            <person name="Sun Y."/>
            <person name="Barcenas-Pena A."/>
            <person name="Lumbsch H.T."/>
            <person name="Grewe F."/>
        </authorList>
    </citation>
    <scope>NUCLEOTIDE SEQUENCE [LARGE SCALE GENOMIC DNA]</scope>
    <source>
        <strain evidence="8 9">Mercado 3170</strain>
    </source>
</reference>
<feature type="transmembrane region" description="Helical" evidence="6">
    <location>
        <begin position="486"/>
        <end position="506"/>
    </location>
</feature>
<feature type="transmembrane region" description="Helical" evidence="6">
    <location>
        <begin position="526"/>
        <end position="543"/>
    </location>
</feature>
<dbReference type="EMBL" id="JBEFKJ010000021">
    <property type="protein sequence ID" value="KAL2040447.1"/>
    <property type="molecule type" value="Genomic_DNA"/>
</dbReference>
<dbReference type="PROSITE" id="PS50850">
    <property type="entry name" value="MFS"/>
    <property type="match status" value="1"/>
</dbReference>
<dbReference type="SUPFAM" id="SSF103473">
    <property type="entry name" value="MFS general substrate transporter"/>
    <property type="match status" value="1"/>
</dbReference>
<evidence type="ECO:0000256" key="4">
    <source>
        <dbReference type="ARBA" id="ARBA00022989"/>
    </source>
</evidence>
<evidence type="ECO:0000256" key="3">
    <source>
        <dbReference type="ARBA" id="ARBA00022692"/>
    </source>
</evidence>
<keyword evidence="4 6" id="KW-1133">Transmembrane helix</keyword>
<organism evidence="8 9">
    <name type="scientific">Stereocaulon virgatum</name>
    <dbReference type="NCBI Taxonomy" id="373712"/>
    <lineage>
        <taxon>Eukaryota</taxon>
        <taxon>Fungi</taxon>
        <taxon>Dikarya</taxon>
        <taxon>Ascomycota</taxon>
        <taxon>Pezizomycotina</taxon>
        <taxon>Lecanoromycetes</taxon>
        <taxon>OSLEUM clade</taxon>
        <taxon>Lecanoromycetidae</taxon>
        <taxon>Lecanorales</taxon>
        <taxon>Lecanorineae</taxon>
        <taxon>Stereocaulaceae</taxon>
        <taxon>Stereocaulon</taxon>
    </lineage>
</organism>
<feature type="transmembrane region" description="Helical" evidence="6">
    <location>
        <begin position="158"/>
        <end position="177"/>
    </location>
</feature>
<dbReference type="CDD" id="cd17316">
    <property type="entry name" value="MFS_SV2_like"/>
    <property type="match status" value="1"/>
</dbReference>
<feature type="domain" description="Major facilitator superfamily (MFS) profile" evidence="7">
    <location>
        <begin position="118"/>
        <end position="571"/>
    </location>
</feature>
<dbReference type="InterPro" id="IPR036259">
    <property type="entry name" value="MFS_trans_sf"/>
</dbReference>
<dbReference type="Pfam" id="PF00083">
    <property type="entry name" value="Sugar_tr"/>
    <property type="match status" value="1"/>
</dbReference>
<comment type="caution">
    <text evidence="8">The sequence shown here is derived from an EMBL/GenBank/DDBJ whole genome shotgun (WGS) entry which is preliminary data.</text>
</comment>
<feature type="transmembrane region" description="Helical" evidence="6">
    <location>
        <begin position="549"/>
        <end position="568"/>
    </location>
</feature>
<feature type="transmembrane region" description="Helical" evidence="6">
    <location>
        <begin position="184"/>
        <end position="201"/>
    </location>
</feature>
<keyword evidence="9" id="KW-1185">Reference proteome</keyword>
<evidence type="ECO:0000259" key="7">
    <source>
        <dbReference type="PROSITE" id="PS50850"/>
    </source>
</evidence>
<proteinExistence type="predicted"/>
<sequence length="576" mass="62853">MAPLLGALVSDKCAIRPCVSWKLLRHKASVPRQCIYMYFSTWSRRSPYSLLTTTMMEGLKDSEDLDVHSRPSLTNELPNEEELIDTPLKGAGIDPVYEGKARVLNNAIQDIGMGRYQWQLFIVVGGFGWASDNLWPIITSLILPAITNEFNPSKPPLLSLSQNIGLLVGAIFWGFGCDVFGRRLAFNLTIGITSLFGLIAAGSPNFAAIGCFAALWSVGVGGNLPVDSAIFLEFLPGSHQYLLTVLSVFWAFAQLIATLVAWPLLGYHTCQVTATTCTKSQNFGWRWFMIAMGLMAMAMFCCRFLLFRLYESPKFLMGRGKDEEAVRVVHEVARRNGKTSSLTLADLEVFNQVGQQGTDTSAALKRKLEKVNFTHVRALFASPKLAWSTSLIMLIWAFIGLGFPLYNAFLPYIQETRGAKFGDGSTYITYRNSVIIAVLGIPGALIGGALVEIPKFGRKGALAISTALTGVFLFASTTALTSNALLGWNCAYNFMGNVMYAVLYAYTPEIFVTKDRGTGNAMTATANRVFGIMAPIIAIYANLKTAAPVYVSGVLFIAAGLLTLLLPFEPQGKASL</sequence>
<keyword evidence="2" id="KW-0813">Transport</keyword>
<dbReference type="InterPro" id="IPR005828">
    <property type="entry name" value="MFS_sugar_transport-like"/>
</dbReference>
<dbReference type="PANTHER" id="PTHR23511">
    <property type="entry name" value="SYNAPTIC VESICLE GLYCOPROTEIN 2"/>
    <property type="match status" value="1"/>
</dbReference>
<name>A0ABR4A3E3_9LECA</name>
<evidence type="ECO:0000256" key="5">
    <source>
        <dbReference type="ARBA" id="ARBA00023136"/>
    </source>
</evidence>
<keyword evidence="5 6" id="KW-0472">Membrane</keyword>
<feature type="transmembrane region" description="Helical" evidence="6">
    <location>
        <begin position="120"/>
        <end position="146"/>
    </location>
</feature>
<gene>
    <name evidence="8" type="ORF">N7G274_006890</name>
</gene>
<evidence type="ECO:0000256" key="1">
    <source>
        <dbReference type="ARBA" id="ARBA00004141"/>
    </source>
</evidence>
<dbReference type="Proteomes" id="UP001590950">
    <property type="component" value="Unassembled WGS sequence"/>
</dbReference>
<accession>A0ABR4A3E3</accession>
<evidence type="ECO:0000256" key="6">
    <source>
        <dbReference type="SAM" id="Phobius"/>
    </source>
</evidence>
<feature type="transmembrane region" description="Helical" evidence="6">
    <location>
        <begin position="391"/>
        <end position="413"/>
    </location>
</feature>
<dbReference type="Gene3D" id="1.20.1250.20">
    <property type="entry name" value="MFS general substrate transporter like domains"/>
    <property type="match status" value="1"/>
</dbReference>
<feature type="transmembrane region" description="Helical" evidence="6">
    <location>
        <begin position="460"/>
        <end position="480"/>
    </location>
</feature>
<dbReference type="InterPro" id="IPR020846">
    <property type="entry name" value="MFS_dom"/>
</dbReference>
<feature type="transmembrane region" description="Helical" evidence="6">
    <location>
        <begin position="433"/>
        <end position="453"/>
    </location>
</feature>
<feature type="transmembrane region" description="Helical" evidence="6">
    <location>
        <begin position="241"/>
        <end position="265"/>
    </location>
</feature>
<protein>
    <recommendedName>
        <fullName evidence="7">Major facilitator superfamily (MFS) profile domain-containing protein</fullName>
    </recommendedName>
</protein>
<feature type="transmembrane region" description="Helical" evidence="6">
    <location>
        <begin position="285"/>
        <end position="306"/>
    </location>
</feature>
<keyword evidence="3 6" id="KW-0812">Transmembrane</keyword>
<evidence type="ECO:0000256" key="2">
    <source>
        <dbReference type="ARBA" id="ARBA00022448"/>
    </source>
</evidence>
<comment type="subcellular location">
    <subcellularLocation>
        <location evidence="1">Membrane</location>
        <topology evidence="1">Multi-pass membrane protein</topology>
    </subcellularLocation>
</comment>
<evidence type="ECO:0000313" key="9">
    <source>
        <dbReference type="Proteomes" id="UP001590950"/>
    </source>
</evidence>
<evidence type="ECO:0000313" key="8">
    <source>
        <dbReference type="EMBL" id="KAL2040447.1"/>
    </source>
</evidence>